<evidence type="ECO:0000256" key="2">
    <source>
        <dbReference type="ARBA" id="ARBA00010276"/>
    </source>
</evidence>
<comment type="subcellular location">
    <subcellularLocation>
        <location evidence="1">Membrane</location>
        <topology evidence="1">Multi-pass membrane protein</topology>
    </subcellularLocation>
</comment>
<dbReference type="PANTHER" id="PTHR31645:SF9">
    <property type="entry name" value="METAL-NICOTIANAMINE TRANSPORTER YSL4-RELATED"/>
    <property type="match status" value="1"/>
</dbReference>
<organism evidence="7 8">
    <name type="scientific">Paspalum notatum var. saurae</name>
    <dbReference type="NCBI Taxonomy" id="547442"/>
    <lineage>
        <taxon>Eukaryota</taxon>
        <taxon>Viridiplantae</taxon>
        <taxon>Streptophyta</taxon>
        <taxon>Embryophyta</taxon>
        <taxon>Tracheophyta</taxon>
        <taxon>Spermatophyta</taxon>
        <taxon>Magnoliopsida</taxon>
        <taxon>Liliopsida</taxon>
        <taxon>Poales</taxon>
        <taxon>Poaceae</taxon>
        <taxon>PACMAD clade</taxon>
        <taxon>Panicoideae</taxon>
        <taxon>Andropogonodae</taxon>
        <taxon>Paspaleae</taxon>
        <taxon>Paspalinae</taxon>
        <taxon>Paspalum</taxon>
    </lineage>
</organism>
<dbReference type="PANTHER" id="PTHR31645">
    <property type="entry name" value="OLIGOPEPTIDE TRANSPORTER YGL114W-RELATED"/>
    <property type="match status" value="1"/>
</dbReference>
<gene>
    <name evidence="7" type="ORF">U9M48_042871</name>
</gene>
<reference evidence="7 8" key="1">
    <citation type="submission" date="2024-02" db="EMBL/GenBank/DDBJ databases">
        <title>High-quality chromosome-scale genome assembly of Pensacola bahiagrass (Paspalum notatum Flugge var. saurae).</title>
        <authorList>
            <person name="Vega J.M."/>
            <person name="Podio M."/>
            <person name="Orjuela J."/>
            <person name="Siena L.A."/>
            <person name="Pessino S.C."/>
            <person name="Combes M.C."/>
            <person name="Mariac C."/>
            <person name="Albertini E."/>
            <person name="Pupilli F."/>
            <person name="Ortiz J.P.A."/>
            <person name="Leblanc O."/>
        </authorList>
    </citation>
    <scope>NUCLEOTIDE SEQUENCE [LARGE SCALE GENOMIC DNA]</scope>
    <source>
        <strain evidence="7">R1</strain>
        <tissue evidence="7">Leaf</tissue>
    </source>
</reference>
<dbReference type="GO" id="GO:0016020">
    <property type="term" value="C:membrane"/>
    <property type="evidence" value="ECO:0007669"/>
    <property type="project" value="UniProtKB-SubCell"/>
</dbReference>
<evidence type="ECO:0000256" key="3">
    <source>
        <dbReference type="ARBA" id="ARBA00022448"/>
    </source>
</evidence>
<evidence type="ECO:0000256" key="6">
    <source>
        <dbReference type="ARBA" id="ARBA00023136"/>
    </source>
</evidence>
<dbReference type="InterPro" id="IPR004813">
    <property type="entry name" value="OPT"/>
</dbReference>
<dbReference type="Pfam" id="PF03169">
    <property type="entry name" value="OPT"/>
    <property type="match status" value="1"/>
</dbReference>
<dbReference type="AlphaFoldDB" id="A0AAQ3URI8"/>
<sequence>VAAIFKTFMGSFSWSMFQWFYTGGNNCGFQSFPMFGLDLYKRRFFFDFSASFLGLGMIVPHVVNFGLLFGAIISWGLLYPFLTSKRGQWYQTDSSTSLNGLNGYKG</sequence>
<keyword evidence="3" id="KW-0813">Transport</keyword>
<comment type="similarity">
    <text evidence="2">Belongs to the YSL (TC 2.A.67.2) family.</text>
</comment>
<evidence type="ECO:0000313" key="7">
    <source>
        <dbReference type="EMBL" id="WVZ97323.1"/>
    </source>
</evidence>
<dbReference type="EMBL" id="CP144754">
    <property type="protein sequence ID" value="WVZ97323.1"/>
    <property type="molecule type" value="Genomic_DNA"/>
</dbReference>
<evidence type="ECO:0000256" key="1">
    <source>
        <dbReference type="ARBA" id="ARBA00004141"/>
    </source>
</evidence>
<evidence type="ECO:0000256" key="4">
    <source>
        <dbReference type="ARBA" id="ARBA00022692"/>
    </source>
</evidence>
<keyword evidence="5" id="KW-1133">Transmembrane helix</keyword>
<proteinExistence type="inferred from homology"/>
<dbReference type="Proteomes" id="UP001341281">
    <property type="component" value="Chromosome 10"/>
</dbReference>
<dbReference type="GO" id="GO:0035673">
    <property type="term" value="F:oligopeptide transmembrane transporter activity"/>
    <property type="evidence" value="ECO:0007669"/>
    <property type="project" value="InterPro"/>
</dbReference>
<keyword evidence="8" id="KW-1185">Reference proteome</keyword>
<name>A0AAQ3URI8_PASNO</name>
<protein>
    <submittedName>
        <fullName evidence="7">Uncharacterized protein</fullName>
    </submittedName>
</protein>
<evidence type="ECO:0000256" key="5">
    <source>
        <dbReference type="ARBA" id="ARBA00022989"/>
    </source>
</evidence>
<feature type="non-terminal residue" evidence="7">
    <location>
        <position position="106"/>
    </location>
</feature>
<accession>A0AAQ3URI8</accession>
<keyword evidence="4" id="KW-0812">Transmembrane</keyword>
<evidence type="ECO:0000313" key="8">
    <source>
        <dbReference type="Proteomes" id="UP001341281"/>
    </source>
</evidence>
<keyword evidence="6" id="KW-0472">Membrane</keyword>
<dbReference type="InterPro" id="IPR045035">
    <property type="entry name" value="YSL-like"/>
</dbReference>